<proteinExistence type="predicted"/>
<protein>
    <submittedName>
        <fullName evidence="1">Uncharacterized protein</fullName>
    </submittedName>
</protein>
<dbReference type="AlphaFoldDB" id="X1R2W3"/>
<reference evidence="1" key="1">
    <citation type="journal article" date="2014" name="Front. Microbiol.">
        <title>High frequency of phylogenetically diverse reductive dehalogenase-homologous genes in deep subseafloor sedimentary metagenomes.</title>
        <authorList>
            <person name="Kawai M."/>
            <person name="Futagami T."/>
            <person name="Toyoda A."/>
            <person name="Takaki Y."/>
            <person name="Nishi S."/>
            <person name="Hori S."/>
            <person name="Arai W."/>
            <person name="Tsubouchi T."/>
            <person name="Morono Y."/>
            <person name="Uchiyama I."/>
            <person name="Ito T."/>
            <person name="Fujiyama A."/>
            <person name="Inagaki F."/>
            <person name="Takami H."/>
        </authorList>
    </citation>
    <scope>NUCLEOTIDE SEQUENCE</scope>
    <source>
        <strain evidence="1">Expedition CK06-06</strain>
    </source>
</reference>
<comment type="caution">
    <text evidence="1">The sequence shown here is derived from an EMBL/GenBank/DDBJ whole genome shotgun (WGS) entry which is preliminary data.</text>
</comment>
<sequence length="173" mass="19863">RGLMYMMLMMSVVAGMGLMGLRKLRLPAKIGLRLRAPMLITQNLGLVLCLVLIGFTLAQAIPYHQRIPYYHMINEQDYEAFIWIRDNVEESYGKAILDPWKATAFVAITGKHIYTRIHAYPKPSDEEAYEFLRGGCTDTAFLREKGISIVYTRQECDNPGLVEVRENVYLLEE</sequence>
<gene>
    <name evidence="1" type="ORF">S06H3_57121</name>
</gene>
<dbReference type="EMBL" id="BARV01036832">
    <property type="protein sequence ID" value="GAI57445.1"/>
    <property type="molecule type" value="Genomic_DNA"/>
</dbReference>
<evidence type="ECO:0000313" key="1">
    <source>
        <dbReference type="EMBL" id="GAI57445.1"/>
    </source>
</evidence>
<feature type="non-terminal residue" evidence="1">
    <location>
        <position position="1"/>
    </location>
</feature>
<accession>X1R2W3</accession>
<name>X1R2W3_9ZZZZ</name>
<organism evidence="1">
    <name type="scientific">marine sediment metagenome</name>
    <dbReference type="NCBI Taxonomy" id="412755"/>
    <lineage>
        <taxon>unclassified sequences</taxon>
        <taxon>metagenomes</taxon>
        <taxon>ecological metagenomes</taxon>
    </lineage>
</organism>